<dbReference type="AlphaFoldDB" id="A0A672YJX9"/>
<dbReference type="GO" id="GO:0005737">
    <property type="term" value="C:cytoplasm"/>
    <property type="evidence" value="ECO:0007669"/>
    <property type="project" value="UniProtKB-SubCell"/>
</dbReference>
<dbReference type="Proteomes" id="UP000472271">
    <property type="component" value="Chromosome 10"/>
</dbReference>
<accession>A0A672YJX9</accession>
<feature type="region of interest" description="Disordered" evidence="5">
    <location>
        <begin position="262"/>
        <end position="299"/>
    </location>
</feature>
<dbReference type="InterPro" id="IPR011990">
    <property type="entry name" value="TPR-like_helical_dom_sf"/>
</dbReference>
<sequence length="365" mass="43070">GDSQLLYTICQAINTQLHGASINILRYSKLVFHFQTLLDNFERTVIDDSRLAGRPAEIFVGKMFKMEVWETLLTSMRIGEVAEFWCDAVVGDPMSYQRESWMMEKDEKLQMVPILHMQGNALVKRREFREAASKYKEAVLLLKTVQSREMPGDIDYINLGRMIVPLELNYCQCMLELEEYYEVIEHTDELLEKHKDCVKGYYKRAKAHAAVWNEKEARRDYNMVAHLDVTLASLVSRELKNLSERLKEKYWEEKEQYWNMLEKNEMKEEGDEEEKRQKEDTKDEVTEEKAKEESPTGDWESLEKVRLPLNLNLSQCMLELKQYQQVVELNNNLLKKHKGNITLCVGRIFHWGNKRQNKKKSLSLI</sequence>
<evidence type="ECO:0000256" key="3">
    <source>
        <dbReference type="ARBA" id="ARBA00022737"/>
    </source>
</evidence>
<dbReference type="SUPFAM" id="SSF48452">
    <property type="entry name" value="TPR-like"/>
    <property type="match status" value="1"/>
</dbReference>
<keyword evidence="4" id="KW-0802">TPR repeat</keyword>
<organism evidence="7 8">
    <name type="scientific">Sphaeramia orbicularis</name>
    <name type="common">orbiculate cardinalfish</name>
    <dbReference type="NCBI Taxonomy" id="375764"/>
    <lineage>
        <taxon>Eukaryota</taxon>
        <taxon>Metazoa</taxon>
        <taxon>Chordata</taxon>
        <taxon>Craniata</taxon>
        <taxon>Vertebrata</taxon>
        <taxon>Euteleostomi</taxon>
        <taxon>Actinopterygii</taxon>
        <taxon>Neopterygii</taxon>
        <taxon>Teleostei</taxon>
        <taxon>Neoteleostei</taxon>
        <taxon>Acanthomorphata</taxon>
        <taxon>Gobiaria</taxon>
        <taxon>Kurtiformes</taxon>
        <taxon>Apogonoidei</taxon>
        <taxon>Apogonidae</taxon>
        <taxon>Apogoninae</taxon>
        <taxon>Sphaeramia</taxon>
    </lineage>
</organism>
<dbReference type="InterPro" id="IPR046357">
    <property type="entry name" value="PPIase_dom_sf"/>
</dbReference>
<gene>
    <name evidence="7" type="primary">LOC115426647</name>
</gene>
<evidence type="ECO:0000256" key="2">
    <source>
        <dbReference type="ARBA" id="ARBA00022490"/>
    </source>
</evidence>
<dbReference type="PANTHER" id="PTHR11242">
    <property type="entry name" value="ARYL HYDROCARBON RECEPTOR INTERACTING PROTEIN RELATED"/>
    <property type="match status" value="1"/>
</dbReference>
<evidence type="ECO:0000313" key="7">
    <source>
        <dbReference type="Ensembl" id="ENSSORP00005004881.1"/>
    </source>
</evidence>
<dbReference type="Gene3D" id="1.25.40.10">
    <property type="entry name" value="Tetratricopeptide repeat domain"/>
    <property type="match status" value="2"/>
</dbReference>
<feature type="compositionally biased region" description="Basic and acidic residues" evidence="5">
    <location>
        <begin position="262"/>
        <end position="294"/>
    </location>
</feature>
<dbReference type="Pfam" id="PF23322">
    <property type="entry name" value="PPIase_AIP"/>
    <property type="match status" value="1"/>
</dbReference>
<evidence type="ECO:0000256" key="5">
    <source>
        <dbReference type="SAM" id="MobiDB-lite"/>
    </source>
</evidence>
<dbReference type="Ensembl" id="ENSSORT00005005021.1">
    <property type="protein sequence ID" value="ENSSORP00005004881.1"/>
    <property type="gene ID" value="ENSSORG00005002756.1"/>
</dbReference>
<dbReference type="GO" id="GO:0003755">
    <property type="term" value="F:peptidyl-prolyl cis-trans isomerase activity"/>
    <property type="evidence" value="ECO:0007669"/>
    <property type="project" value="InterPro"/>
</dbReference>
<evidence type="ECO:0000256" key="4">
    <source>
        <dbReference type="ARBA" id="ARBA00022803"/>
    </source>
</evidence>
<comment type="subcellular location">
    <subcellularLocation>
        <location evidence="1">Cytoplasm</location>
    </subcellularLocation>
</comment>
<protein>
    <submittedName>
        <fullName evidence="7">Aryl hydrocarbon receptor interacting protein like 2</fullName>
    </submittedName>
</protein>
<proteinExistence type="predicted"/>
<keyword evidence="8" id="KW-1185">Reference proteome</keyword>
<dbReference type="SUPFAM" id="SSF54534">
    <property type="entry name" value="FKBP-like"/>
    <property type="match status" value="1"/>
</dbReference>
<reference evidence="7" key="3">
    <citation type="submission" date="2025-09" db="UniProtKB">
        <authorList>
            <consortium name="Ensembl"/>
        </authorList>
    </citation>
    <scope>IDENTIFICATION</scope>
</reference>
<dbReference type="Gene3D" id="3.10.50.40">
    <property type="match status" value="1"/>
</dbReference>
<reference evidence="7" key="2">
    <citation type="submission" date="2025-08" db="UniProtKB">
        <authorList>
            <consortium name="Ensembl"/>
        </authorList>
    </citation>
    <scope>IDENTIFICATION</scope>
</reference>
<evidence type="ECO:0000256" key="1">
    <source>
        <dbReference type="ARBA" id="ARBA00004496"/>
    </source>
</evidence>
<reference evidence="7" key="1">
    <citation type="submission" date="2019-06" db="EMBL/GenBank/DDBJ databases">
        <authorList>
            <consortium name="Wellcome Sanger Institute Data Sharing"/>
        </authorList>
    </citation>
    <scope>NUCLEOTIDE SEQUENCE [LARGE SCALE GENOMIC DNA]</scope>
</reference>
<evidence type="ECO:0000259" key="6">
    <source>
        <dbReference type="Pfam" id="PF23322"/>
    </source>
</evidence>
<dbReference type="FunFam" id="1.25.40.10:FF:000052">
    <property type="entry name" value="Aryl-hydrocarbon-interacting protein-like 1"/>
    <property type="match status" value="1"/>
</dbReference>
<dbReference type="InterPro" id="IPR039663">
    <property type="entry name" value="AIP/AIPL1/TTC9"/>
</dbReference>
<dbReference type="InterPro" id="IPR056277">
    <property type="entry name" value="PPIase_AIP"/>
</dbReference>
<keyword evidence="2" id="KW-0963">Cytoplasm</keyword>
<dbReference type="PANTHER" id="PTHR11242:SF1">
    <property type="entry name" value="PPIASE FKBP-TYPE DOMAIN-CONTAINING PROTEIN"/>
    <property type="match status" value="1"/>
</dbReference>
<evidence type="ECO:0000313" key="8">
    <source>
        <dbReference type="Proteomes" id="UP000472271"/>
    </source>
</evidence>
<keyword evidence="3" id="KW-0677">Repeat</keyword>
<feature type="domain" description="AIP/AIPL N-terminal FKBP-type PPIase" evidence="6">
    <location>
        <begin position="19"/>
        <end position="85"/>
    </location>
</feature>
<name>A0A672YJX9_9TELE</name>